<gene>
    <name evidence="1" type="ORF">EIP91_003801</name>
</gene>
<evidence type="ECO:0000313" key="2">
    <source>
        <dbReference type="Proteomes" id="UP000292702"/>
    </source>
</evidence>
<dbReference type="PANTHER" id="PTHR33266:SF1">
    <property type="entry name" value="F-BOX DOMAIN-CONTAINING PROTEIN"/>
    <property type="match status" value="1"/>
</dbReference>
<protein>
    <submittedName>
        <fullName evidence="1">Uncharacterized protein</fullName>
    </submittedName>
</protein>
<dbReference type="Proteomes" id="UP000292702">
    <property type="component" value="Unassembled WGS sequence"/>
</dbReference>
<accession>A0A4V2MW28</accession>
<sequence>MEDTQTCEFGALDIVQQTVQEVVTPEFLGSACEDELMVKMSREIERRIAVNAQGEGMRPLDTEGKRQAWEAEYKGHYHLLVLGMLDKMHSERCTDHHSSNRSNQVALVQSQGTGKSRAGDEVADFVFTIPLRLCAPHKSARTNMLYPSASPELARFLTELSRYAGVPASAKRAFCQTFWRELFIAVLKRIEQTSELANAGGHLPHVWKSFLERNEGRERERLFADVMNDTEKMLAICSPMRGSEGLAYTAARSLLKKLREICPRQESGVQLLICVDEARWLSGMYTYFSASLSEFASCEIFTLFIASDQFLESVVDPAVARYIIHPPITEVPFDIWTTVGKGVIAEHELRLAETIKPEFMTRFGRPLFWAYWNRSGDEQRRNLLMFAMKKLADQSTSDVWDGQKLTDLAKLAALNTRLSLEFQSCSTSFSVQRDLVLDHMQLARPIPADWEYFHCFAPSEPILAEAAAQLMASARKEKENVAFGSAADYWAKFLVQQAHEEICDPKRLGETSSRLLLLCARDAAVQTMKDNEDEYGDLLCPQDQLDLCIPVKLFLESLLGDSNVAHLWAATASNASSGSSCGNSFRDAFIRFNYFVSADSSVLTDDAMWAGLSRGLAYKLSSRAESVDIAIPILLKDDKLNRFVVSALFVQVNFPELEHQLPFPDIDVSEFDFFTDDHPRATEESKRRPYLTMVANLGRPTPSEPLPPVELYAHSPDTPEHISSHPRFAFTVNGCTSSAYGVISSEGEHVWKLLLKTAEDAQLR</sequence>
<dbReference type="STRING" id="92696.A0A4V2MW28"/>
<organism evidence="1 2">
    <name type="scientific">Steccherinum ochraceum</name>
    <dbReference type="NCBI Taxonomy" id="92696"/>
    <lineage>
        <taxon>Eukaryota</taxon>
        <taxon>Fungi</taxon>
        <taxon>Dikarya</taxon>
        <taxon>Basidiomycota</taxon>
        <taxon>Agaricomycotina</taxon>
        <taxon>Agaricomycetes</taxon>
        <taxon>Polyporales</taxon>
        <taxon>Steccherinaceae</taxon>
        <taxon>Steccherinum</taxon>
    </lineage>
</organism>
<dbReference type="OrthoDB" id="107110at2759"/>
<reference evidence="1 2" key="1">
    <citation type="submission" date="2018-11" db="EMBL/GenBank/DDBJ databases">
        <title>Genome assembly of Steccherinum ochraceum LE-BIN_3174, the white-rot fungus of the Steccherinaceae family (The Residual Polyporoid clade, Polyporales, Basidiomycota).</title>
        <authorList>
            <person name="Fedorova T.V."/>
            <person name="Glazunova O.A."/>
            <person name="Landesman E.O."/>
            <person name="Moiseenko K.V."/>
            <person name="Psurtseva N.V."/>
            <person name="Savinova O.S."/>
            <person name="Shakhova N.V."/>
            <person name="Tyazhelova T.V."/>
            <person name="Vasina D.V."/>
        </authorList>
    </citation>
    <scope>NUCLEOTIDE SEQUENCE [LARGE SCALE GENOMIC DNA]</scope>
    <source>
        <strain evidence="1 2">LE-BIN_3174</strain>
    </source>
</reference>
<dbReference type="EMBL" id="RWJN01000222">
    <property type="protein sequence ID" value="TCD64687.1"/>
    <property type="molecule type" value="Genomic_DNA"/>
</dbReference>
<dbReference type="AlphaFoldDB" id="A0A4V2MW28"/>
<evidence type="ECO:0000313" key="1">
    <source>
        <dbReference type="EMBL" id="TCD64687.1"/>
    </source>
</evidence>
<name>A0A4V2MW28_9APHY</name>
<keyword evidence="2" id="KW-1185">Reference proteome</keyword>
<comment type="caution">
    <text evidence="1">The sequence shown here is derived from an EMBL/GenBank/DDBJ whole genome shotgun (WGS) entry which is preliminary data.</text>
</comment>
<proteinExistence type="predicted"/>
<dbReference type="PANTHER" id="PTHR33266">
    <property type="entry name" value="CHROMOSOME 15, WHOLE GENOME SHOTGUN SEQUENCE"/>
    <property type="match status" value="1"/>
</dbReference>